<keyword evidence="18" id="KW-1185">Reference proteome</keyword>
<protein>
    <recommendedName>
        <fullName evidence="3">histidine kinase</fullName>
        <ecNumber evidence="3">2.7.13.3</ecNumber>
    </recommendedName>
</protein>
<dbReference type="InterPro" id="IPR001789">
    <property type="entry name" value="Sig_transdc_resp-reg_receiver"/>
</dbReference>
<evidence type="ECO:0000259" key="16">
    <source>
        <dbReference type="PROSITE" id="PS50112"/>
    </source>
</evidence>
<keyword evidence="5" id="KW-0808">Transferase</keyword>
<keyword evidence="6" id="KW-0812">Transmembrane</keyword>
<keyword evidence="4" id="KW-0597">Phosphoprotein</keyword>
<dbReference type="InterPro" id="IPR013656">
    <property type="entry name" value="PAS_4"/>
</dbReference>
<dbReference type="GO" id="GO:0000156">
    <property type="term" value="F:phosphorelay response regulator activity"/>
    <property type="evidence" value="ECO:0007669"/>
    <property type="project" value="TreeGrafter"/>
</dbReference>
<dbReference type="GO" id="GO:0030295">
    <property type="term" value="F:protein kinase activator activity"/>
    <property type="evidence" value="ECO:0007669"/>
    <property type="project" value="TreeGrafter"/>
</dbReference>
<dbReference type="NCBIfam" id="TIGR00229">
    <property type="entry name" value="sensory_box"/>
    <property type="match status" value="2"/>
</dbReference>
<dbReference type="InterPro" id="IPR050351">
    <property type="entry name" value="BphY/WalK/GraS-like"/>
</dbReference>
<evidence type="ECO:0000256" key="8">
    <source>
        <dbReference type="ARBA" id="ARBA00022777"/>
    </source>
</evidence>
<evidence type="ECO:0000313" key="17">
    <source>
        <dbReference type="EMBL" id="SIR25984.1"/>
    </source>
</evidence>
<dbReference type="PANTHER" id="PTHR42878">
    <property type="entry name" value="TWO-COMPONENT HISTIDINE KINASE"/>
    <property type="match status" value="1"/>
</dbReference>
<dbReference type="AlphaFoldDB" id="A0A1N6ZGT4"/>
<keyword evidence="11" id="KW-0902">Two-component regulatory system</keyword>
<dbReference type="SUPFAM" id="SSF47384">
    <property type="entry name" value="Homodimeric domain of signal transducing histidine kinase"/>
    <property type="match status" value="1"/>
</dbReference>
<dbReference type="SUPFAM" id="SSF55874">
    <property type="entry name" value="ATPase domain of HSP90 chaperone/DNA topoisomerase II/histidine kinase"/>
    <property type="match status" value="1"/>
</dbReference>
<dbReference type="GO" id="GO:0005524">
    <property type="term" value="F:ATP binding"/>
    <property type="evidence" value="ECO:0007669"/>
    <property type="project" value="UniProtKB-KW"/>
</dbReference>
<keyword evidence="9" id="KW-0067">ATP-binding</keyword>
<comment type="caution">
    <text evidence="13">Lacks conserved residue(s) required for the propagation of feature annotation.</text>
</comment>
<organism evidence="17 18">
    <name type="scientific">Haladaptatus litoreus</name>
    <dbReference type="NCBI Taxonomy" id="553468"/>
    <lineage>
        <taxon>Archaea</taxon>
        <taxon>Methanobacteriati</taxon>
        <taxon>Methanobacteriota</taxon>
        <taxon>Stenosarchaea group</taxon>
        <taxon>Halobacteria</taxon>
        <taxon>Halobacteriales</taxon>
        <taxon>Haladaptataceae</taxon>
        <taxon>Haladaptatus</taxon>
    </lineage>
</organism>
<dbReference type="GO" id="GO:0000155">
    <property type="term" value="F:phosphorelay sensor kinase activity"/>
    <property type="evidence" value="ECO:0007669"/>
    <property type="project" value="InterPro"/>
</dbReference>
<dbReference type="CDD" id="cd00130">
    <property type="entry name" value="PAS"/>
    <property type="match status" value="1"/>
</dbReference>
<dbReference type="SMART" id="SM00388">
    <property type="entry name" value="HisKA"/>
    <property type="match status" value="1"/>
</dbReference>
<evidence type="ECO:0000256" key="2">
    <source>
        <dbReference type="ARBA" id="ARBA00004141"/>
    </source>
</evidence>
<evidence type="ECO:0000256" key="7">
    <source>
        <dbReference type="ARBA" id="ARBA00022741"/>
    </source>
</evidence>
<dbReference type="PRINTS" id="PR00344">
    <property type="entry name" value="BCTRLSENSOR"/>
</dbReference>
<evidence type="ECO:0000313" key="18">
    <source>
        <dbReference type="Proteomes" id="UP000186914"/>
    </source>
</evidence>
<dbReference type="SMART" id="SM00387">
    <property type="entry name" value="HATPase_c"/>
    <property type="match status" value="1"/>
</dbReference>
<dbReference type="InterPro" id="IPR003594">
    <property type="entry name" value="HATPase_dom"/>
</dbReference>
<dbReference type="Gene3D" id="3.30.565.10">
    <property type="entry name" value="Histidine kinase-like ATPase, C-terminal domain"/>
    <property type="match status" value="1"/>
</dbReference>
<dbReference type="Gene3D" id="3.40.50.2300">
    <property type="match status" value="1"/>
</dbReference>
<dbReference type="CDD" id="cd00082">
    <property type="entry name" value="HisKA"/>
    <property type="match status" value="1"/>
</dbReference>
<dbReference type="EC" id="2.7.13.3" evidence="3"/>
<dbReference type="InterPro" id="IPR000014">
    <property type="entry name" value="PAS"/>
</dbReference>
<feature type="domain" description="PAS" evidence="16">
    <location>
        <begin position="157"/>
        <end position="228"/>
    </location>
</feature>
<dbReference type="GO" id="GO:0016020">
    <property type="term" value="C:membrane"/>
    <property type="evidence" value="ECO:0007669"/>
    <property type="project" value="UniProtKB-SubCell"/>
</dbReference>
<proteinExistence type="predicted"/>
<dbReference type="PROSITE" id="PS50110">
    <property type="entry name" value="RESPONSE_REGULATORY"/>
    <property type="match status" value="1"/>
</dbReference>
<dbReference type="InterPro" id="IPR011006">
    <property type="entry name" value="CheY-like_superfamily"/>
</dbReference>
<dbReference type="OrthoDB" id="8127at2157"/>
<dbReference type="CDD" id="cd00156">
    <property type="entry name" value="REC"/>
    <property type="match status" value="1"/>
</dbReference>
<evidence type="ECO:0000256" key="1">
    <source>
        <dbReference type="ARBA" id="ARBA00000085"/>
    </source>
</evidence>
<keyword evidence="7" id="KW-0547">Nucleotide-binding</keyword>
<sequence length="615" mass="68077">MADQRGLSKEPSSGVTSAEVERRAIRVLFVTGSGDDSEMATALGNHHQFCVTTVSADDGLDRVGANTVDCFVSEYRLDHGDGLEVLASIKRTSPALPFILVSDQTVEGLAEKALSAGATDYVHHPSGDGIGLLAHRIRAAVDHQRNGRTGRLSRQNEFHRIYRALETAQEGIALLDDDGEFIYVNQAYADLHDYDSDEMLGMTWMQKYADHEVERVQDDVLPLLYEEGTWSGKTEGLRRDGSTFLENHSLSTTADGGLVCTIRDITERKERKELVEYYRSVVEDVFGESEVGVFILDSSFDIAWINQATERYFGLEDIAVEGRGMTELVGEVLKYRLAEPETFAEQTSDAYEGNESVGEFQVHVLPDKGRDERYLQHRSQPIESGKYAGGRLELYFDITERKEREEKLEQFADIVSHDLRNPLGIAQMYLGEVRRNGVEGNLDEVEQAHDRMETMIQNLLSIARGGQPCNDRTPISLETVGTRAWGQTETADATFQIEDGEAVISADEDRLQAAFENLFRNAIEHGGTDVRVRIGTLEDGFYVADSGSGIDPEHRADAFERGYSNGNGTGFGLAIVHEIIDAHGWNLTITESSDGGARFEVGGVEFDAAHARTDG</sequence>
<keyword evidence="10" id="KW-1133">Transmembrane helix</keyword>
<dbReference type="PROSITE" id="PS50109">
    <property type="entry name" value="HIS_KIN"/>
    <property type="match status" value="1"/>
</dbReference>
<reference evidence="18" key="1">
    <citation type="submission" date="2017-01" db="EMBL/GenBank/DDBJ databases">
        <authorList>
            <person name="Varghese N."/>
            <person name="Submissions S."/>
        </authorList>
    </citation>
    <scope>NUCLEOTIDE SEQUENCE [LARGE SCALE GENOMIC DNA]</scope>
    <source>
        <strain evidence="18">CGMCC 1.7737</strain>
    </source>
</reference>
<dbReference type="InterPro" id="IPR036097">
    <property type="entry name" value="HisK_dim/P_sf"/>
</dbReference>
<dbReference type="SUPFAM" id="SSF55785">
    <property type="entry name" value="PYP-like sensor domain (PAS domain)"/>
    <property type="match status" value="2"/>
</dbReference>
<evidence type="ECO:0000259" key="14">
    <source>
        <dbReference type="PROSITE" id="PS50109"/>
    </source>
</evidence>
<dbReference type="Pfam" id="PF08448">
    <property type="entry name" value="PAS_4"/>
    <property type="match status" value="2"/>
</dbReference>
<dbReference type="InterPro" id="IPR036890">
    <property type="entry name" value="HATPase_C_sf"/>
</dbReference>
<feature type="domain" description="Histidine kinase" evidence="14">
    <location>
        <begin position="414"/>
        <end position="601"/>
    </location>
</feature>
<dbReference type="SMART" id="SM00091">
    <property type="entry name" value="PAS"/>
    <property type="match status" value="2"/>
</dbReference>
<dbReference type="InterPro" id="IPR004358">
    <property type="entry name" value="Sig_transdc_His_kin-like_C"/>
</dbReference>
<evidence type="ECO:0000259" key="15">
    <source>
        <dbReference type="PROSITE" id="PS50110"/>
    </source>
</evidence>
<evidence type="ECO:0000256" key="6">
    <source>
        <dbReference type="ARBA" id="ARBA00022692"/>
    </source>
</evidence>
<evidence type="ECO:0000256" key="11">
    <source>
        <dbReference type="ARBA" id="ARBA00023012"/>
    </source>
</evidence>
<keyword evidence="8" id="KW-0418">Kinase</keyword>
<gene>
    <name evidence="17" type="ORF">SAMN05421858_2024</name>
</gene>
<evidence type="ECO:0000256" key="9">
    <source>
        <dbReference type="ARBA" id="ARBA00022840"/>
    </source>
</evidence>
<dbReference type="SUPFAM" id="SSF52172">
    <property type="entry name" value="CheY-like"/>
    <property type="match status" value="1"/>
</dbReference>
<evidence type="ECO:0000256" key="10">
    <source>
        <dbReference type="ARBA" id="ARBA00022989"/>
    </source>
</evidence>
<dbReference type="Pfam" id="PF00072">
    <property type="entry name" value="Response_reg"/>
    <property type="match status" value="1"/>
</dbReference>
<evidence type="ECO:0000256" key="4">
    <source>
        <dbReference type="ARBA" id="ARBA00022553"/>
    </source>
</evidence>
<dbReference type="InterPro" id="IPR003661">
    <property type="entry name" value="HisK_dim/P_dom"/>
</dbReference>
<dbReference type="PANTHER" id="PTHR42878:SF7">
    <property type="entry name" value="SENSOR HISTIDINE KINASE GLRK"/>
    <property type="match status" value="1"/>
</dbReference>
<dbReference type="Pfam" id="PF00512">
    <property type="entry name" value="HisKA"/>
    <property type="match status" value="1"/>
</dbReference>
<dbReference type="GO" id="GO:0007234">
    <property type="term" value="P:osmosensory signaling via phosphorelay pathway"/>
    <property type="evidence" value="ECO:0007669"/>
    <property type="project" value="TreeGrafter"/>
</dbReference>
<dbReference type="PROSITE" id="PS50112">
    <property type="entry name" value="PAS"/>
    <property type="match status" value="1"/>
</dbReference>
<evidence type="ECO:0000256" key="5">
    <source>
        <dbReference type="ARBA" id="ARBA00022679"/>
    </source>
</evidence>
<dbReference type="InterPro" id="IPR035965">
    <property type="entry name" value="PAS-like_dom_sf"/>
</dbReference>
<dbReference type="InterPro" id="IPR005467">
    <property type="entry name" value="His_kinase_dom"/>
</dbReference>
<dbReference type="Gene3D" id="3.30.450.20">
    <property type="entry name" value="PAS domain"/>
    <property type="match status" value="2"/>
</dbReference>
<dbReference type="Pfam" id="PF02518">
    <property type="entry name" value="HATPase_c"/>
    <property type="match status" value="1"/>
</dbReference>
<comment type="catalytic activity">
    <reaction evidence="1">
        <text>ATP + protein L-histidine = ADP + protein N-phospho-L-histidine.</text>
        <dbReference type="EC" id="2.7.13.3"/>
    </reaction>
</comment>
<feature type="domain" description="Response regulatory" evidence="15">
    <location>
        <begin position="26"/>
        <end position="139"/>
    </location>
</feature>
<dbReference type="RefSeq" id="WP_076429938.1">
    <property type="nucleotide sequence ID" value="NZ_FTNO01000001.1"/>
</dbReference>
<dbReference type="Gene3D" id="1.10.287.130">
    <property type="match status" value="1"/>
</dbReference>
<name>A0A1N6ZGT4_9EURY</name>
<keyword evidence="12" id="KW-0472">Membrane</keyword>
<dbReference type="Proteomes" id="UP000186914">
    <property type="component" value="Unassembled WGS sequence"/>
</dbReference>
<evidence type="ECO:0000256" key="12">
    <source>
        <dbReference type="ARBA" id="ARBA00023136"/>
    </source>
</evidence>
<accession>A0A1N6ZGT4</accession>
<dbReference type="EMBL" id="FTNO01000001">
    <property type="protein sequence ID" value="SIR25984.1"/>
    <property type="molecule type" value="Genomic_DNA"/>
</dbReference>
<dbReference type="SMART" id="SM00448">
    <property type="entry name" value="REC"/>
    <property type="match status" value="1"/>
</dbReference>
<evidence type="ECO:0000256" key="3">
    <source>
        <dbReference type="ARBA" id="ARBA00012438"/>
    </source>
</evidence>
<comment type="subcellular location">
    <subcellularLocation>
        <location evidence="2">Membrane</location>
        <topology evidence="2">Multi-pass membrane protein</topology>
    </subcellularLocation>
</comment>
<evidence type="ECO:0000256" key="13">
    <source>
        <dbReference type="PROSITE-ProRule" id="PRU00169"/>
    </source>
</evidence>